<keyword evidence="5 6" id="KW-0472">Membrane</keyword>
<feature type="transmembrane region" description="Helical" evidence="6">
    <location>
        <begin position="12"/>
        <end position="30"/>
    </location>
</feature>
<reference evidence="7 8" key="1">
    <citation type="submission" date="2017-04" db="EMBL/GenBank/DDBJ databases">
        <authorList>
            <person name="Afonso C.L."/>
            <person name="Miller P.J."/>
            <person name="Scott M.A."/>
            <person name="Spackman E."/>
            <person name="Goraichik I."/>
            <person name="Dimitrov K.M."/>
            <person name="Suarez D.L."/>
            <person name="Swayne D.E."/>
        </authorList>
    </citation>
    <scope>NUCLEOTIDE SEQUENCE [LARGE SCALE GENOMIC DNA]</scope>
    <source>
        <strain evidence="7 8">11</strain>
    </source>
</reference>
<dbReference type="EMBL" id="FXAZ01000001">
    <property type="protein sequence ID" value="SMG10844.1"/>
    <property type="molecule type" value="Genomic_DNA"/>
</dbReference>
<keyword evidence="2 6" id="KW-0812">Transmembrane</keyword>
<feature type="transmembrane region" description="Helical" evidence="6">
    <location>
        <begin position="182"/>
        <end position="202"/>
    </location>
</feature>
<dbReference type="OrthoDB" id="9812661at2"/>
<organism evidence="7 8">
    <name type="scientific">Paenibacillus aquistagni</name>
    <dbReference type="NCBI Taxonomy" id="1852522"/>
    <lineage>
        <taxon>Bacteria</taxon>
        <taxon>Bacillati</taxon>
        <taxon>Bacillota</taxon>
        <taxon>Bacilli</taxon>
        <taxon>Bacillales</taxon>
        <taxon>Paenibacillaceae</taxon>
        <taxon>Paenibacillus</taxon>
    </lineage>
</organism>
<evidence type="ECO:0000256" key="4">
    <source>
        <dbReference type="ARBA" id="ARBA00022989"/>
    </source>
</evidence>
<feature type="transmembrane region" description="Helical" evidence="6">
    <location>
        <begin position="159"/>
        <end position="175"/>
    </location>
</feature>
<dbReference type="GO" id="GO:0051301">
    <property type="term" value="P:cell division"/>
    <property type="evidence" value="ECO:0007669"/>
    <property type="project" value="InterPro"/>
</dbReference>
<dbReference type="AlphaFoldDB" id="A0A1X7I8A4"/>
<feature type="transmembrane region" description="Helical" evidence="6">
    <location>
        <begin position="277"/>
        <end position="297"/>
    </location>
</feature>
<feature type="transmembrane region" description="Helical" evidence="6">
    <location>
        <begin position="73"/>
        <end position="93"/>
    </location>
</feature>
<dbReference type="Proteomes" id="UP000193834">
    <property type="component" value="Unassembled WGS sequence"/>
</dbReference>
<sequence>MLDLKKLKHIDGFTFIILLGLVAVGTVAVHDATQYSDLNGLYWNHVVLFLVFCVPMFLIAVIDYHVLISRFAYALYGLGLGLLVLVIAIGTSINGAKRWIGIGGFQLQPSEMMKVAAVLLAVHLLKKHNGNELRSFRDIAPIMLIFLIPLLLILKQPDLGTGLVFVGILLCMLWMGNMRASYMFGGLALSGGLVGIICWLYFANEELLAKFIRPHQLSRIQTFLDPTSDPDKSWHVNNAIQAIGSGQLSGSDGLYLKGGFVPYAYSDSIFVVVGHRYGFIGSSLLILLYFLLIWRLVGIARDSRDLAGSYLVIGVLGMFIFQIFVNIGMHIGLVPLTGISLPFISYGGSSMLTNQIAIGLALSVHVYKNDVPLDF</sequence>
<evidence type="ECO:0000256" key="2">
    <source>
        <dbReference type="ARBA" id="ARBA00022692"/>
    </source>
</evidence>
<dbReference type="InterPro" id="IPR018365">
    <property type="entry name" value="Cell_cycle_FtsW-rel_CS"/>
</dbReference>
<keyword evidence="8" id="KW-1185">Reference proteome</keyword>
<feature type="transmembrane region" description="Helical" evidence="6">
    <location>
        <begin position="343"/>
        <end position="367"/>
    </location>
</feature>
<feature type="transmembrane region" description="Helical" evidence="6">
    <location>
        <begin position="309"/>
        <end position="331"/>
    </location>
</feature>
<evidence type="ECO:0000313" key="7">
    <source>
        <dbReference type="EMBL" id="SMG10844.1"/>
    </source>
</evidence>
<evidence type="ECO:0000256" key="6">
    <source>
        <dbReference type="SAM" id="Phobius"/>
    </source>
</evidence>
<dbReference type="Pfam" id="PF01098">
    <property type="entry name" value="FTSW_RODA_SPOVE"/>
    <property type="match status" value="1"/>
</dbReference>
<feature type="transmembrane region" description="Helical" evidence="6">
    <location>
        <begin position="136"/>
        <end position="153"/>
    </location>
</feature>
<dbReference type="InterPro" id="IPR001182">
    <property type="entry name" value="FtsW/RodA"/>
</dbReference>
<feature type="transmembrane region" description="Helical" evidence="6">
    <location>
        <begin position="42"/>
        <end position="61"/>
    </location>
</feature>
<dbReference type="GO" id="GO:0015648">
    <property type="term" value="F:lipid-linked peptidoglycan transporter activity"/>
    <property type="evidence" value="ECO:0007669"/>
    <property type="project" value="TreeGrafter"/>
</dbReference>
<protein>
    <submittedName>
        <fullName evidence="7">Rod shape determining protein RodA</fullName>
    </submittedName>
</protein>
<evidence type="ECO:0000313" key="8">
    <source>
        <dbReference type="Proteomes" id="UP000193834"/>
    </source>
</evidence>
<keyword evidence="4 6" id="KW-1133">Transmembrane helix</keyword>
<dbReference type="GO" id="GO:0032153">
    <property type="term" value="C:cell division site"/>
    <property type="evidence" value="ECO:0007669"/>
    <property type="project" value="TreeGrafter"/>
</dbReference>
<dbReference type="PANTHER" id="PTHR30474:SF1">
    <property type="entry name" value="PEPTIDOGLYCAN GLYCOSYLTRANSFERASE MRDB"/>
    <property type="match status" value="1"/>
</dbReference>
<evidence type="ECO:0000256" key="5">
    <source>
        <dbReference type="ARBA" id="ARBA00023136"/>
    </source>
</evidence>
<dbReference type="PROSITE" id="PS00428">
    <property type="entry name" value="FTSW_RODA_SPOVE"/>
    <property type="match status" value="1"/>
</dbReference>
<evidence type="ECO:0000256" key="3">
    <source>
        <dbReference type="ARBA" id="ARBA00022960"/>
    </source>
</evidence>
<name>A0A1X7I8A4_9BACL</name>
<keyword evidence="3" id="KW-0133">Cell shape</keyword>
<dbReference type="STRING" id="1852522.SAMN06295960_0216"/>
<dbReference type="GO" id="GO:0008360">
    <property type="term" value="P:regulation of cell shape"/>
    <property type="evidence" value="ECO:0007669"/>
    <property type="project" value="UniProtKB-KW"/>
</dbReference>
<evidence type="ECO:0000256" key="1">
    <source>
        <dbReference type="ARBA" id="ARBA00004141"/>
    </source>
</evidence>
<gene>
    <name evidence="7" type="ORF">SAMN06295960_0216</name>
</gene>
<comment type="subcellular location">
    <subcellularLocation>
        <location evidence="1">Membrane</location>
        <topology evidence="1">Multi-pass membrane protein</topology>
    </subcellularLocation>
</comment>
<proteinExistence type="predicted"/>
<dbReference type="RefSeq" id="WP_085492511.1">
    <property type="nucleotide sequence ID" value="NZ_FXAZ01000001.1"/>
</dbReference>
<accession>A0A1X7I8A4</accession>
<dbReference type="PANTHER" id="PTHR30474">
    <property type="entry name" value="CELL CYCLE PROTEIN"/>
    <property type="match status" value="1"/>
</dbReference>
<dbReference type="GO" id="GO:0005886">
    <property type="term" value="C:plasma membrane"/>
    <property type="evidence" value="ECO:0007669"/>
    <property type="project" value="TreeGrafter"/>
</dbReference>